<dbReference type="NCBIfam" id="TIGR02889">
    <property type="entry name" value="spore_YpeB"/>
    <property type="match status" value="1"/>
</dbReference>
<keyword evidence="4" id="KW-1185">Reference proteome</keyword>
<evidence type="ECO:0000313" key="4">
    <source>
        <dbReference type="Proteomes" id="UP001223586"/>
    </source>
</evidence>
<dbReference type="Proteomes" id="UP001223586">
    <property type="component" value="Unassembled WGS sequence"/>
</dbReference>
<evidence type="ECO:0000259" key="1">
    <source>
        <dbReference type="Pfam" id="PF14620"/>
    </source>
</evidence>
<name>A0ABT9WYU6_9BACI</name>
<feature type="domain" description="Sporulation protein YpeB PepSY1 and PepSY2" evidence="1">
    <location>
        <begin position="180"/>
        <end position="370"/>
    </location>
</feature>
<accession>A0ABT9WYU6</accession>
<comment type="caution">
    <text evidence="3">The sequence shown here is derived from an EMBL/GenBank/DDBJ whole genome shotgun (WGS) entry which is preliminary data.</text>
</comment>
<protein>
    <submittedName>
        <fullName evidence="3">Spore germination protein</fullName>
    </submittedName>
</protein>
<dbReference type="InterPro" id="IPR014239">
    <property type="entry name" value="YpeB_PepSY1-2"/>
</dbReference>
<dbReference type="Pfam" id="PF14620">
    <property type="entry name" value="YPEB_PepSY1-2"/>
    <property type="match status" value="1"/>
</dbReference>
<dbReference type="InterPro" id="IPR048402">
    <property type="entry name" value="YpeB_N"/>
</dbReference>
<reference evidence="3 4" key="1">
    <citation type="submission" date="2023-07" db="EMBL/GenBank/DDBJ databases">
        <title>Genomic Encyclopedia of Type Strains, Phase IV (KMG-IV): sequencing the most valuable type-strain genomes for metagenomic binning, comparative biology and taxonomic classification.</title>
        <authorList>
            <person name="Goeker M."/>
        </authorList>
    </citation>
    <scope>NUCLEOTIDE SEQUENCE [LARGE SCALE GENOMIC DNA]</scope>
    <source>
        <strain evidence="3 4">DSM 23837</strain>
    </source>
</reference>
<dbReference type="RefSeq" id="WP_307233178.1">
    <property type="nucleotide sequence ID" value="NZ_JAUSTT010000043.1"/>
</dbReference>
<evidence type="ECO:0000313" key="3">
    <source>
        <dbReference type="EMBL" id="MDQ0178392.1"/>
    </source>
</evidence>
<evidence type="ECO:0000259" key="2">
    <source>
        <dbReference type="Pfam" id="PF20769"/>
    </source>
</evidence>
<feature type="domain" description="Sporulation protein YpeB N-terminal" evidence="2">
    <location>
        <begin position="27"/>
        <end position="162"/>
    </location>
</feature>
<dbReference type="Pfam" id="PF20769">
    <property type="entry name" value="YPEB_N"/>
    <property type="match status" value="1"/>
</dbReference>
<sequence>MIRGIIIAALSLGIIGTAFWGYQEHREKNAILINAENTYQRAFHDLSYQMNVLHDKIGTTLAMNSRKSLSPALADVWRVTSEAQSNVGQLPLTLLPFNKTEEFLSKIGNFSYRTAVRDLEKDPLSKDEYKTLTNLYKQSADLQSDLREVQHMVLKNNLRWMDVEMALATGNEAKDNTIIDGFKTVEKTVESYDESNMNDPTFSNFKERDKNFEHVTGKDITEEEAADIAKQYVKRDVNDIKVTSNGKGAKYGFYSVALVDRNGNESNLELTKKGGHPIWFIDQRDVSESKISLNDAVNKAERFLKDNKFKDMELSESVQYDHTGLLTFVTTQDNIRIYPEAIKIKVALDNGQIVGFAAADFLQTHQKRDITNPGISREEAAGFLNTNLKVMEDGLAIVTNDLEEDVLCYEFLGTLGNDTYRIFINAEDGMEEKVEKMQNAEPIYEDIV</sequence>
<dbReference type="EMBL" id="JAUSTT010000043">
    <property type="protein sequence ID" value="MDQ0178392.1"/>
    <property type="molecule type" value="Genomic_DNA"/>
</dbReference>
<organism evidence="3 4">
    <name type="scientific">Bacillus chungangensis</name>
    <dbReference type="NCBI Taxonomy" id="587633"/>
    <lineage>
        <taxon>Bacteria</taxon>
        <taxon>Bacillati</taxon>
        <taxon>Bacillota</taxon>
        <taxon>Bacilli</taxon>
        <taxon>Bacillales</taxon>
        <taxon>Bacillaceae</taxon>
        <taxon>Bacillus</taxon>
    </lineage>
</organism>
<gene>
    <name evidence="3" type="ORF">J2S08_004297</name>
</gene>
<proteinExistence type="predicted"/>